<feature type="compositionally biased region" description="Polar residues" evidence="1">
    <location>
        <begin position="22"/>
        <end position="32"/>
    </location>
</feature>
<organism evidence="2 3">
    <name type="scientific">Chondrus crispus</name>
    <name type="common">Carrageen Irish moss</name>
    <name type="synonym">Polymorpha crispa</name>
    <dbReference type="NCBI Taxonomy" id="2769"/>
    <lineage>
        <taxon>Eukaryota</taxon>
        <taxon>Rhodophyta</taxon>
        <taxon>Florideophyceae</taxon>
        <taxon>Rhodymeniophycidae</taxon>
        <taxon>Gigartinales</taxon>
        <taxon>Gigartinaceae</taxon>
        <taxon>Chondrus</taxon>
    </lineage>
</organism>
<feature type="region of interest" description="Disordered" evidence="1">
    <location>
        <begin position="215"/>
        <end position="279"/>
    </location>
</feature>
<dbReference type="Proteomes" id="UP000012073">
    <property type="component" value="Unassembled WGS sequence"/>
</dbReference>
<name>R7QL96_CHOCR</name>
<dbReference type="RefSeq" id="XP_005718764.1">
    <property type="nucleotide sequence ID" value="XM_005718707.1"/>
</dbReference>
<dbReference type="KEGG" id="ccp:CHC_T00006353001"/>
<feature type="compositionally biased region" description="Basic and acidic residues" evidence="1">
    <location>
        <begin position="249"/>
        <end position="258"/>
    </location>
</feature>
<evidence type="ECO:0000256" key="1">
    <source>
        <dbReference type="SAM" id="MobiDB-lite"/>
    </source>
</evidence>
<evidence type="ECO:0000313" key="3">
    <source>
        <dbReference type="Proteomes" id="UP000012073"/>
    </source>
</evidence>
<feature type="compositionally biased region" description="Low complexity" evidence="1">
    <location>
        <begin position="1"/>
        <end position="10"/>
    </location>
</feature>
<dbReference type="Gramene" id="CDF38859">
    <property type="protein sequence ID" value="CDF38859"/>
    <property type="gene ID" value="CHC_T00006353001"/>
</dbReference>
<dbReference type="AlphaFoldDB" id="R7QL96"/>
<gene>
    <name evidence="2" type="ORF">CHC_T00006353001</name>
</gene>
<proteinExistence type="predicted"/>
<dbReference type="GeneID" id="17326483"/>
<dbReference type="EMBL" id="HG001975">
    <property type="protein sequence ID" value="CDF38859.1"/>
    <property type="molecule type" value="Genomic_DNA"/>
</dbReference>
<feature type="region of interest" description="Disordered" evidence="1">
    <location>
        <begin position="1"/>
        <end position="94"/>
    </location>
</feature>
<protein>
    <submittedName>
        <fullName evidence="2">Uncharacterized protein</fullName>
    </submittedName>
</protein>
<reference evidence="3" key="1">
    <citation type="journal article" date="2013" name="Proc. Natl. Acad. Sci. U.S.A.">
        <title>Genome structure and metabolic features in the red seaweed Chondrus crispus shed light on evolution of the Archaeplastida.</title>
        <authorList>
            <person name="Collen J."/>
            <person name="Porcel B."/>
            <person name="Carre W."/>
            <person name="Ball S.G."/>
            <person name="Chaparro C."/>
            <person name="Tonon T."/>
            <person name="Barbeyron T."/>
            <person name="Michel G."/>
            <person name="Noel B."/>
            <person name="Valentin K."/>
            <person name="Elias M."/>
            <person name="Artiguenave F."/>
            <person name="Arun A."/>
            <person name="Aury J.M."/>
            <person name="Barbosa-Neto J.F."/>
            <person name="Bothwell J.H."/>
            <person name="Bouget F.Y."/>
            <person name="Brillet L."/>
            <person name="Cabello-Hurtado F."/>
            <person name="Capella-Gutierrez S."/>
            <person name="Charrier B."/>
            <person name="Cladiere L."/>
            <person name="Cock J.M."/>
            <person name="Coelho S.M."/>
            <person name="Colleoni C."/>
            <person name="Czjzek M."/>
            <person name="Da Silva C."/>
            <person name="Delage L."/>
            <person name="Denoeud F."/>
            <person name="Deschamps P."/>
            <person name="Dittami S.M."/>
            <person name="Gabaldon T."/>
            <person name="Gachon C.M."/>
            <person name="Groisillier A."/>
            <person name="Herve C."/>
            <person name="Jabbari K."/>
            <person name="Katinka M."/>
            <person name="Kloareg B."/>
            <person name="Kowalczyk N."/>
            <person name="Labadie K."/>
            <person name="Leblanc C."/>
            <person name="Lopez P.J."/>
            <person name="McLachlan D.H."/>
            <person name="Meslet-Cladiere L."/>
            <person name="Moustafa A."/>
            <person name="Nehr Z."/>
            <person name="Nyvall Collen P."/>
            <person name="Panaud O."/>
            <person name="Partensky F."/>
            <person name="Poulain J."/>
            <person name="Rensing S.A."/>
            <person name="Rousvoal S."/>
            <person name="Samson G."/>
            <person name="Symeonidi A."/>
            <person name="Weissenbach J."/>
            <person name="Zambounis A."/>
            <person name="Wincker P."/>
            <person name="Boyen C."/>
        </authorList>
    </citation>
    <scope>NUCLEOTIDE SEQUENCE [LARGE SCALE GENOMIC DNA]</scope>
    <source>
        <strain evidence="3">cv. Stackhouse</strain>
    </source>
</reference>
<keyword evidence="3" id="KW-1185">Reference proteome</keyword>
<accession>R7QL96</accession>
<evidence type="ECO:0000313" key="2">
    <source>
        <dbReference type="EMBL" id="CDF38859.1"/>
    </source>
</evidence>
<sequence length="279" mass="30600">MYCKPSAPSRRCLRPLSPPPTTKTTETASSHQLYPRPMRPLPPGVASSVATAPHVPANELATLSLSDAPSSPLPQSVPPRGCTPPQYRTHATSGFQNSLAWPSLSVLPRPIPRQSPQSSLPLNLHRPIPLRAPRARAHAARAHSQIPCIPPLPPTPSEVSSFDGWRHDDDAYWPDFRGREVTFRTKSCHKQEDLEPPTQPLDGHGKAVTCAAAVQDDHDREMWVPTSEEEEMRLRSPTPESDPSFCKGGVREAVEGEMHTTLVPTETQVDAGEEKDVNK</sequence>